<evidence type="ECO:0000313" key="3">
    <source>
        <dbReference type="Proteomes" id="UP000053573"/>
    </source>
</evidence>
<feature type="compositionally biased region" description="Polar residues" evidence="1">
    <location>
        <begin position="1"/>
        <end position="31"/>
    </location>
</feature>
<proteinExistence type="predicted"/>
<reference evidence="3" key="1">
    <citation type="journal article" date="2015" name="PLoS Genet.">
        <title>The dynamic genome and transcriptome of the human fungal pathogen Blastomyces and close relative Emmonsia.</title>
        <authorList>
            <person name="Munoz J.F."/>
            <person name="Gauthier G.M."/>
            <person name="Desjardins C.A."/>
            <person name="Gallo J.E."/>
            <person name="Holder J."/>
            <person name="Sullivan T.D."/>
            <person name="Marty A.J."/>
            <person name="Carmen J.C."/>
            <person name="Chen Z."/>
            <person name="Ding L."/>
            <person name="Gujja S."/>
            <person name="Magrini V."/>
            <person name="Misas E."/>
            <person name="Mitreva M."/>
            <person name="Priest M."/>
            <person name="Saif S."/>
            <person name="Whiston E.A."/>
            <person name="Young S."/>
            <person name="Zeng Q."/>
            <person name="Goldman W.E."/>
            <person name="Mardis E.R."/>
            <person name="Taylor J.W."/>
            <person name="McEwen J.G."/>
            <person name="Clay O.K."/>
            <person name="Klein B.S."/>
            <person name="Cuomo C.A."/>
        </authorList>
    </citation>
    <scope>NUCLEOTIDE SEQUENCE [LARGE SCALE GENOMIC DNA]</scope>
    <source>
        <strain evidence="3">UAMH 139</strain>
    </source>
</reference>
<evidence type="ECO:0000313" key="2">
    <source>
        <dbReference type="EMBL" id="KLJ08271.1"/>
    </source>
</evidence>
<dbReference type="OrthoDB" id="2331100at2759"/>
<accession>A0A0H1BGE7</accession>
<dbReference type="EMBL" id="LDEV01002632">
    <property type="protein sequence ID" value="KLJ08271.1"/>
    <property type="molecule type" value="Genomic_DNA"/>
</dbReference>
<organism evidence="2 3">
    <name type="scientific">Blastomyces silverae</name>
    <dbReference type="NCBI Taxonomy" id="2060906"/>
    <lineage>
        <taxon>Eukaryota</taxon>
        <taxon>Fungi</taxon>
        <taxon>Dikarya</taxon>
        <taxon>Ascomycota</taxon>
        <taxon>Pezizomycotina</taxon>
        <taxon>Eurotiomycetes</taxon>
        <taxon>Eurotiomycetidae</taxon>
        <taxon>Onygenales</taxon>
        <taxon>Ajellomycetaceae</taxon>
        <taxon>Blastomyces</taxon>
    </lineage>
</organism>
<protein>
    <submittedName>
        <fullName evidence="2">Uncharacterized protein</fullName>
    </submittedName>
</protein>
<sequence>MGGTVVSSQAGHMSYMSTENTPFNKHLSTGFSPSSSPPPWGWDKQGGGNINGVMESHNKPAGIPANAPQELSGEGAGNLVELDAGPYYPPPSVSPNPNATQ</sequence>
<dbReference type="Proteomes" id="UP000053573">
    <property type="component" value="Unassembled WGS sequence"/>
</dbReference>
<feature type="region of interest" description="Disordered" evidence="1">
    <location>
        <begin position="1"/>
        <end position="101"/>
    </location>
</feature>
<dbReference type="STRING" id="2060906.A0A0H1BGE7"/>
<comment type="caution">
    <text evidence="2">The sequence shown here is derived from an EMBL/GenBank/DDBJ whole genome shotgun (WGS) entry which is preliminary data.</text>
</comment>
<name>A0A0H1BGE7_9EURO</name>
<dbReference type="AlphaFoldDB" id="A0A0H1BGE7"/>
<keyword evidence="3" id="KW-1185">Reference proteome</keyword>
<gene>
    <name evidence="2" type="ORF">EMPG_16297</name>
</gene>
<evidence type="ECO:0000256" key="1">
    <source>
        <dbReference type="SAM" id="MobiDB-lite"/>
    </source>
</evidence>